<dbReference type="EMBL" id="CP039925">
    <property type="protein sequence ID" value="QCL98303.1"/>
    <property type="molecule type" value="Genomic_DNA"/>
</dbReference>
<proteinExistence type="predicted"/>
<organism evidence="1 2">
    <name type="scientific">Agrobacterium tumefaciens</name>
    <dbReference type="NCBI Taxonomy" id="358"/>
    <lineage>
        <taxon>Bacteria</taxon>
        <taxon>Pseudomonadati</taxon>
        <taxon>Pseudomonadota</taxon>
        <taxon>Alphaproteobacteria</taxon>
        <taxon>Hyphomicrobiales</taxon>
        <taxon>Rhizobiaceae</taxon>
        <taxon>Rhizobium/Agrobacterium group</taxon>
        <taxon>Agrobacterium</taxon>
        <taxon>Agrobacterium tumefaciens complex</taxon>
    </lineage>
</organism>
<protein>
    <recommendedName>
        <fullName evidence="3">SIR2-like domain-containing protein</fullName>
    </recommendedName>
</protein>
<dbReference type="Proteomes" id="UP000298649">
    <property type="component" value="Plasmid pAtCFBP7129b"/>
</dbReference>
<name>A0A4D7Z7A4_AGRTU</name>
<gene>
    <name evidence="1" type="ORF">CFBP7129_29575</name>
</gene>
<dbReference type="AlphaFoldDB" id="A0A4D7Z7A4"/>
<reference evidence="1 2" key="1">
    <citation type="submission" date="2019-04" db="EMBL/GenBank/DDBJ databases">
        <title>Complete genome sequence of Agrobacterium tumefaciens CFBP7129.</title>
        <authorList>
            <person name="Haryono M."/>
            <person name="Lin Y.-C."/>
            <person name="Lai E.-M."/>
            <person name="Kuo C.-H."/>
        </authorList>
    </citation>
    <scope>NUCLEOTIDE SEQUENCE [LARGE SCALE GENOMIC DNA]</scope>
    <source>
        <strain evidence="1 2">CFBP7129</strain>
        <plasmid evidence="2">patcfbp7129b</plasmid>
    </source>
</reference>
<keyword evidence="1" id="KW-0614">Plasmid</keyword>
<geneLocation type="plasmid" evidence="2">
    <name>patcfbp7129b</name>
</geneLocation>
<evidence type="ECO:0000313" key="2">
    <source>
        <dbReference type="Proteomes" id="UP000298649"/>
    </source>
</evidence>
<evidence type="ECO:0000313" key="1">
    <source>
        <dbReference type="EMBL" id="QCL98303.1"/>
    </source>
</evidence>
<evidence type="ECO:0008006" key="3">
    <source>
        <dbReference type="Google" id="ProtNLM"/>
    </source>
</evidence>
<accession>A0A4D7Z7A4</accession>
<dbReference type="RefSeq" id="WP_137006549.1">
    <property type="nucleotide sequence ID" value="NZ_CP039925.1"/>
</dbReference>
<sequence>MLDNILGSTDHRLAIIIGNGINRYGSAGETNSWRELLRSLADRYMPEYANDLPSGISTTEFFDVLSLRATKSNTGESALQKQFCEPLRSWRAYPHHRHVVGWARQNNCPILTTNFDTTLSDACGATLRHVSTREFTDYYPWESYYGEVDVVRPSECFAIWHINGMAQYHRSVRLGLTHYMGSVQRARGWIHRGGNSRLFSSAGAIHSWRGSSTWLDVIFRNDLLIIGLALDEVEVFIRWLLIERARLFQKFPQLQRRAWYIETKDITATGKGAFLRGVGVELVHEKQYADIYDSPAWGSHGIDELPSA</sequence>